<dbReference type="InterPro" id="IPR017970">
    <property type="entry name" value="Homeobox_CS"/>
</dbReference>
<proteinExistence type="evidence at transcript level"/>
<feature type="region of interest" description="Disordered" evidence="8">
    <location>
        <begin position="32"/>
        <end position="56"/>
    </location>
</feature>
<sequence>MYNPNPAGPGMGGGLFSDLSMSTIPRFDDGTTYMADSCSSNPDQPRQRKKRKPYTRYQTMVLENEFMSNSYITRQKRWEISCKLHLSERQVKVWFQNRRMKRKKLNERAKTLIKSDSSSDGLSTTPTGSTNGTLITNGGLNDHHHQK</sequence>
<feature type="compositionally biased region" description="Polar residues" evidence="8">
    <location>
        <begin position="114"/>
        <end position="139"/>
    </location>
</feature>
<dbReference type="PANTHER" id="PTHR45874">
    <property type="entry name" value="HOMEOBOX PROTEIN ABDOMINAL-B"/>
    <property type="match status" value="1"/>
</dbReference>
<evidence type="ECO:0000256" key="7">
    <source>
        <dbReference type="RuleBase" id="RU000682"/>
    </source>
</evidence>
<dbReference type="PROSITE" id="PS00027">
    <property type="entry name" value="HOMEOBOX_1"/>
    <property type="match status" value="1"/>
</dbReference>
<keyword evidence="5 6" id="KW-0539">Nucleus</keyword>
<protein>
    <submittedName>
        <fullName evidence="10">Homeodomain transcription factor Post2</fullName>
    </submittedName>
</protein>
<dbReference type="PRINTS" id="PR00024">
    <property type="entry name" value="HOMEOBOX"/>
</dbReference>
<comment type="subcellular location">
    <subcellularLocation>
        <location evidence="1 6 7">Nucleus</location>
    </subcellularLocation>
</comment>
<evidence type="ECO:0000256" key="2">
    <source>
        <dbReference type="ARBA" id="ARBA00006317"/>
    </source>
</evidence>
<dbReference type="InterPro" id="IPR001356">
    <property type="entry name" value="HD"/>
</dbReference>
<dbReference type="InterPro" id="IPR009057">
    <property type="entry name" value="Homeodomain-like_sf"/>
</dbReference>
<reference evidence="10" key="1">
    <citation type="journal article" date="2012" name="Dev. Genes Evol.">
        <title>Activation of Hox genes during caudal regeneration of the polychaete annelid Platynereis dumerilii.</title>
        <authorList>
            <person name="Pfeifer K."/>
            <person name="Dorresteijn A.W."/>
            <person name="Frobius A.C."/>
        </authorList>
    </citation>
    <scope>NUCLEOTIDE SEQUENCE</scope>
</reference>
<evidence type="ECO:0000256" key="1">
    <source>
        <dbReference type="ARBA" id="ARBA00004123"/>
    </source>
</evidence>
<feature type="region of interest" description="Disordered" evidence="8">
    <location>
        <begin position="110"/>
        <end position="147"/>
    </location>
</feature>
<accession>I2E2V9</accession>
<dbReference type="SMART" id="SM00389">
    <property type="entry name" value="HOX"/>
    <property type="match status" value="1"/>
</dbReference>
<dbReference type="GO" id="GO:0000978">
    <property type="term" value="F:RNA polymerase II cis-regulatory region sequence-specific DNA binding"/>
    <property type="evidence" value="ECO:0007669"/>
    <property type="project" value="TreeGrafter"/>
</dbReference>
<feature type="DNA-binding region" description="Homeobox" evidence="6">
    <location>
        <begin position="47"/>
        <end position="106"/>
    </location>
</feature>
<dbReference type="Gene3D" id="1.10.10.60">
    <property type="entry name" value="Homeodomain-like"/>
    <property type="match status" value="1"/>
</dbReference>
<feature type="domain" description="Homeobox" evidence="9">
    <location>
        <begin position="45"/>
        <end position="105"/>
    </location>
</feature>
<dbReference type="PANTHER" id="PTHR45874:SF4">
    <property type="entry name" value="HOMEOBOX PROTEIN ABDOMINAL-B"/>
    <property type="match status" value="1"/>
</dbReference>
<dbReference type="EMBL" id="JQ424898">
    <property type="protein sequence ID" value="AFJ91927.1"/>
    <property type="molecule type" value="mRNA"/>
</dbReference>
<keyword evidence="3 6" id="KW-0238">DNA-binding</keyword>
<dbReference type="CDD" id="cd00086">
    <property type="entry name" value="homeodomain"/>
    <property type="match status" value="1"/>
</dbReference>
<dbReference type="Pfam" id="PF00046">
    <property type="entry name" value="Homeodomain"/>
    <property type="match status" value="1"/>
</dbReference>
<evidence type="ECO:0000313" key="10">
    <source>
        <dbReference type="EMBL" id="AFJ91927.1"/>
    </source>
</evidence>
<dbReference type="SUPFAM" id="SSF46689">
    <property type="entry name" value="Homeodomain-like"/>
    <property type="match status" value="1"/>
</dbReference>
<keyword evidence="4 6" id="KW-0371">Homeobox</keyword>
<dbReference type="PROSITE" id="PS50071">
    <property type="entry name" value="HOMEOBOX_2"/>
    <property type="match status" value="1"/>
</dbReference>
<evidence type="ECO:0000256" key="8">
    <source>
        <dbReference type="SAM" id="MobiDB-lite"/>
    </source>
</evidence>
<evidence type="ECO:0000256" key="5">
    <source>
        <dbReference type="ARBA" id="ARBA00023242"/>
    </source>
</evidence>
<evidence type="ECO:0000259" key="9">
    <source>
        <dbReference type="PROSITE" id="PS50071"/>
    </source>
</evidence>
<evidence type="ECO:0000256" key="6">
    <source>
        <dbReference type="PROSITE-ProRule" id="PRU00108"/>
    </source>
</evidence>
<dbReference type="AlphaFoldDB" id="I2E2V9"/>
<dbReference type="InterPro" id="IPR020479">
    <property type="entry name" value="HD_metazoa"/>
</dbReference>
<evidence type="ECO:0000256" key="3">
    <source>
        <dbReference type="ARBA" id="ARBA00023125"/>
    </source>
</evidence>
<evidence type="ECO:0000256" key="4">
    <source>
        <dbReference type="ARBA" id="ARBA00023155"/>
    </source>
</evidence>
<organism evidence="10">
    <name type="scientific">Platynereis dumerilii</name>
    <name type="common">Dumeril's clam worm</name>
    <dbReference type="NCBI Taxonomy" id="6359"/>
    <lineage>
        <taxon>Eukaryota</taxon>
        <taxon>Metazoa</taxon>
        <taxon>Spiralia</taxon>
        <taxon>Lophotrochozoa</taxon>
        <taxon>Annelida</taxon>
        <taxon>Polychaeta</taxon>
        <taxon>Errantia</taxon>
        <taxon>Phyllodocida</taxon>
        <taxon>Nereididae</taxon>
        <taxon>Platynereis</taxon>
    </lineage>
</organism>
<name>I2E2V9_PLADU</name>
<dbReference type="GO" id="GO:0000981">
    <property type="term" value="F:DNA-binding transcription factor activity, RNA polymerase II-specific"/>
    <property type="evidence" value="ECO:0007669"/>
    <property type="project" value="InterPro"/>
</dbReference>
<dbReference type="InterPro" id="IPR046333">
    <property type="entry name" value="HXA10/ABDB-like"/>
</dbReference>
<dbReference type="GO" id="GO:0005634">
    <property type="term" value="C:nucleus"/>
    <property type="evidence" value="ECO:0007669"/>
    <property type="project" value="UniProtKB-SubCell"/>
</dbReference>
<comment type="similarity">
    <text evidence="2">Belongs to the Abd-B homeobox family.</text>
</comment>